<gene>
    <name evidence="1" type="ORF">MGAL_10B069974</name>
</gene>
<organism evidence="1 2">
    <name type="scientific">Mytilus galloprovincialis</name>
    <name type="common">Mediterranean mussel</name>
    <dbReference type="NCBI Taxonomy" id="29158"/>
    <lineage>
        <taxon>Eukaryota</taxon>
        <taxon>Metazoa</taxon>
        <taxon>Spiralia</taxon>
        <taxon>Lophotrochozoa</taxon>
        <taxon>Mollusca</taxon>
        <taxon>Bivalvia</taxon>
        <taxon>Autobranchia</taxon>
        <taxon>Pteriomorphia</taxon>
        <taxon>Mytilida</taxon>
        <taxon>Mytiloidea</taxon>
        <taxon>Mytilidae</taxon>
        <taxon>Mytilinae</taxon>
        <taxon>Mytilus</taxon>
    </lineage>
</organism>
<sequence length="81" mass="9566">MRSHSAGRDSQPVLVPGQGIRYIRSRSQSPHILRQRMPRPRYSKQDLEMIRAIQRGMEKRQRAVRLSYYNAASVDNLDWEI</sequence>
<reference evidence="1" key="1">
    <citation type="submission" date="2018-11" db="EMBL/GenBank/DDBJ databases">
        <authorList>
            <person name="Alioto T."/>
            <person name="Alioto T."/>
        </authorList>
    </citation>
    <scope>NUCLEOTIDE SEQUENCE</scope>
</reference>
<dbReference type="Proteomes" id="UP000596742">
    <property type="component" value="Unassembled WGS sequence"/>
</dbReference>
<dbReference type="EMBL" id="UYJE01009884">
    <property type="protein sequence ID" value="VDI77802.1"/>
    <property type="molecule type" value="Genomic_DNA"/>
</dbReference>
<protein>
    <submittedName>
        <fullName evidence="1">Uncharacterized protein</fullName>
    </submittedName>
</protein>
<evidence type="ECO:0000313" key="1">
    <source>
        <dbReference type="EMBL" id="VDI77802.1"/>
    </source>
</evidence>
<dbReference type="OrthoDB" id="10643119at2759"/>
<name>A0A8B6HEM8_MYTGA</name>
<proteinExistence type="predicted"/>
<dbReference type="AlphaFoldDB" id="A0A8B6HEM8"/>
<accession>A0A8B6HEM8</accession>
<keyword evidence="2" id="KW-1185">Reference proteome</keyword>
<evidence type="ECO:0000313" key="2">
    <source>
        <dbReference type="Proteomes" id="UP000596742"/>
    </source>
</evidence>
<comment type="caution">
    <text evidence="1">The sequence shown here is derived from an EMBL/GenBank/DDBJ whole genome shotgun (WGS) entry which is preliminary data.</text>
</comment>